<keyword evidence="3 9" id="KW-0031">Aminopeptidase</keyword>
<comment type="cofactor">
    <cofactor evidence="1 10">
        <name>Zn(2+)</name>
        <dbReference type="ChEBI" id="CHEBI:29105"/>
    </cofactor>
</comment>
<evidence type="ECO:0000256" key="8">
    <source>
        <dbReference type="ARBA" id="ARBA00023049"/>
    </source>
</evidence>
<evidence type="ECO:0000256" key="4">
    <source>
        <dbReference type="ARBA" id="ARBA00022670"/>
    </source>
</evidence>
<evidence type="ECO:0000313" key="12">
    <source>
        <dbReference type="Proteomes" id="UP000546970"/>
    </source>
</evidence>
<dbReference type="InterPro" id="IPR001948">
    <property type="entry name" value="Peptidase_M18"/>
</dbReference>
<dbReference type="EMBL" id="JABBCP010000005">
    <property type="protein sequence ID" value="NMF56065.1"/>
    <property type="molecule type" value="Genomic_DNA"/>
</dbReference>
<keyword evidence="6 9" id="KW-0378">Hydrolase</keyword>
<dbReference type="GO" id="GO:0008237">
    <property type="term" value="F:metallopeptidase activity"/>
    <property type="evidence" value="ECO:0007669"/>
    <property type="project" value="UniProtKB-KW"/>
</dbReference>
<dbReference type="SUPFAM" id="SSF53187">
    <property type="entry name" value="Zn-dependent exopeptidases"/>
    <property type="match status" value="1"/>
</dbReference>
<dbReference type="EC" id="3.4.11.-" evidence="10"/>
<gene>
    <name evidence="11" type="ORF">HF320_06965</name>
</gene>
<keyword evidence="8 9" id="KW-0482">Metalloprotease</keyword>
<dbReference type="GO" id="GO:0005737">
    <property type="term" value="C:cytoplasm"/>
    <property type="evidence" value="ECO:0007669"/>
    <property type="project" value="UniProtKB-ARBA"/>
</dbReference>
<dbReference type="PRINTS" id="PR00932">
    <property type="entry name" value="AMINO1PTASE"/>
</dbReference>
<keyword evidence="12" id="KW-1185">Reference proteome</keyword>
<dbReference type="Pfam" id="PF02127">
    <property type="entry name" value="Peptidase_M18"/>
    <property type="match status" value="1"/>
</dbReference>
<keyword evidence="7 9" id="KW-0862">Zinc</keyword>
<sequence>MERPCAWKKYTPEQLIELEKVCSGYKEFISANKTERLCVRTGAALAEQAGYVELGQAVAAGKTLKPGDKVYAVNHGKTLMLMQIGKRPLQEGFNILGAHVDSPRLDLKQNPAFEAGDMAYLDTHYYGGVKAYHWVASPLALVGVVAKKDGSVIDINIGDGADDPVFTISDLLIHLSGELMSKPAKDVVDAELLDVIVGGRPVMIDEADKDSEADEKDPVKQLFLNLLSERYGIDEEDFLSAEIEVVPAGPARDMGLDRSMILGYGQDDRVCSYPSLLAQIEVEAPERTSICLLVDKEEIGSVGASGMTSRFFENTVAEVMALAGEESSLALRRALANSRMLSSDVSAGFDPSYASKFETKNAAYMGRGLCFNKYTGSRGKSGSNDADAEYMALVRDIMDEAGVNFQTCELGRVNVGGGGTIAFIMAKYGMNVIDSGVPVLSMHALWEVANKADIYEAYRGYKAFLERA</sequence>
<evidence type="ECO:0000256" key="3">
    <source>
        <dbReference type="ARBA" id="ARBA00022438"/>
    </source>
</evidence>
<organism evidence="11 12">
    <name type="scientific">Collinsella acetigenes</name>
    <dbReference type="NCBI Taxonomy" id="2713419"/>
    <lineage>
        <taxon>Bacteria</taxon>
        <taxon>Bacillati</taxon>
        <taxon>Actinomycetota</taxon>
        <taxon>Coriobacteriia</taxon>
        <taxon>Coriobacteriales</taxon>
        <taxon>Coriobacteriaceae</taxon>
        <taxon>Collinsella</taxon>
    </lineage>
</organism>
<dbReference type="AlphaFoldDB" id="A0A7X9UCM4"/>
<dbReference type="Proteomes" id="UP000546970">
    <property type="component" value="Unassembled WGS sequence"/>
</dbReference>
<evidence type="ECO:0000256" key="2">
    <source>
        <dbReference type="ARBA" id="ARBA00008290"/>
    </source>
</evidence>
<keyword evidence="4 9" id="KW-0645">Protease</keyword>
<evidence type="ECO:0000313" key="11">
    <source>
        <dbReference type="EMBL" id="NMF56065.1"/>
    </source>
</evidence>
<dbReference type="PANTHER" id="PTHR28570">
    <property type="entry name" value="ASPARTYL AMINOPEPTIDASE"/>
    <property type="match status" value="1"/>
</dbReference>
<accession>A0A7X9UCM4</accession>
<evidence type="ECO:0000256" key="7">
    <source>
        <dbReference type="ARBA" id="ARBA00022833"/>
    </source>
</evidence>
<keyword evidence="5 9" id="KW-0479">Metal-binding</keyword>
<dbReference type="GO" id="GO:0008270">
    <property type="term" value="F:zinc ion binding"/>
    <property type="evidence" value="ECO:0007669"/>
    <property type="project" value="InterPro"/>
</dbReference>
<reference evidence="11 12" key="1">
    <citation type="submission" date="2020-04" db="EMBL/GenBank/DDBJ databases">
        <title>Collinsella sp. KGMB02528 nov., an anaerobic actinobacterium isolated from human feces.</title>
        <authorList>
            <person name="Han K.-I."/>
            <person name="Eom M.K."/>
            <person name="Kim J.-S."/>
            <person name="Lee K.C."/>
            <person name="Suh M.K."/>
            <person name="Park S.-H."/>
            <person name="Lee J.H."/>
            <person name="Kang S.W."/>
            <person name="Park J.-E."/>
            <person name="Oh B.S."/>
            <person name="Yu S.Y."/>
            <person name="Choi S.-H."/>
            <person name="Lee D.H."/>
            <person name="Yoon H."/>
            <person name="Kim B.-Y."/>
            <person name="Lee J.H."/>
            <person name="Lee J.-S."/>
        </authorList>
    </citation>
    <scope>NUCLEOTIDE SEQUENCE [LARGE SCALE GENOMIC DNA]</scope>
    <source>
        <strain evidence="11 12">KGMB02528</strain>
    </source>
</reference>
<dbReference type="GO" id="GO:0006508">
    <property type="term" value="P:proteolysis"/>
    <property type="evidence" value="ECO:0007669"/>
    <property type="project" value="UniProtKB-KW"/>
</dbReference>
<proteinExistence type="inferred from homology"/>
<dbReference type="SUPFAM" id="SSF101821">
    <property type="entry name" value="Aminopeptidase/glucanase lid domain"/>
    <property type="match status" value="1"/>
</dbReference>
<dbReference type="CDD" id="cd05659">
    <property type="entry name" value="M18_API"/>
    <property type="match status" value="1"/>
</dbReference>
<evidence type="ECO:0000256" key="9">
    <source>
        <dbReference type="RuleBase" id="RU004386"/>
    </source>
</evidence>
<protein>
    <recommendedName>
        <fullName evidence="10">M18 family aminopeptidase</fullName>
        <ecNumber evidence="10">3.4.11.-</ecNumber>
    </recommendedName>
</protein>
<evidence type="ECO:0000256" key="6">
    <source>
        <dbReference type="ARBA" id="ARBA00022801"/>
    </source>
</evidence>
<dbReference type="PANTHER" id="PTHR28570:SF2">
    <property type="entry name" value="M18 FAMILY AMINOPEPTIDASE 1-RELATED"/>
    <property type="match status" value="1"/>
</dbReference>
<dbReference type="Gene3D" id="2.30.250.10">
    <property type="entry name" value="Aminopeptidase i, Domain 2"/>
    <property type="match status" value="1"/>
</dbReference>
<dbReference type="Gene3D" id="3.40.630.10">
    <property type="entry name" value="Zn peptidases"/>
    <property type="match status" value="1"/>
</dbReference>
<name>A0A7X9UCM4_9ACTN</name>
<dbReference type="InterPro" id="IPR023358">
    <property type="entry name" value="Peptidase_M18_dom2"/>
</dbReference>
<evidence type="ECO:0000256" key="5">
    <source>
        <dbReference type="ARBA" id="ARBA00022723"/>
    </source>
</evidence>
<dbReference type="GO" id="GO:0004177">
    <property type="term" value="F:aminopeptidase activity"/>
    <property type="evidence" value="ECO:0007669"/>
    <property type="project" value="UniProtKB-KW"/>
</dbReference>
<dbReference type="NCBIfam" id="NF002600">
    <property type="entry name" value="PRK02256.1"/>
    <property type="match status" value="1"/>
</dbReference>
<comment type="similarity">
    <text evidence="2 9">Belongs to the peptidase M18 family.</text>
</comment>
<dbReference type="RefSeq" id="WP_169277711.1">
    <property type="nucleotide sequence ID" value="NZ_JABBCP010000005.1"/>
</dbReference>
<evidence type="ECO:0000256" key="1">
    <source>
        <dbReference type="ARBA" id="ARBA00001947"/>
    </source>
</evidence>
<comment type="caution">
    <text evidence="11">The sequence shown here is derived from an EMBL/GenBank/DDBJ whole genome shotgun (WGS) entry which is preliminary data.</text>
</comment>
<evidence type="ECO:0000256" key="10">
    <source>
        <dbReference type="RuleBase" id="RU004387"/>
    </source>
</evidence>